<evidence type="ECO:0000256" key="1">
    <source>
        <dbReference type="SAM" id="MobiDB-lite"/>
    </source>
</evidence>
<proteinExistence type="predicted"/>
<feature type="compositionally biased region" description="Basic and acidic residues" evidence="1">
    <location>
        <begin position="180"/>
        <end position="190"/>
    </location>
</feature>
<accession>A0A699J945</accession>
<feature type="region of interest" description="Disordered" evidence="1">
    <location>
        <begin position="225"/>
        <end position="323"/>
    </location>
</feature>
<dbReference type="AlphaFoldDB" id="A0A699J945"/>
<dbReference type="EMBL" id="BKCJ010381407">
    <property type="protein sequence ID" value="GFA18019.1"/>
    <property type="molecule type" value="Genomic_DNA"/>
</dbReference>
<feature type="compositionally biased region" description="Polar residues" evidence="1">
    <location>
        <begin position="229"/>
        <end position="241"/>
    </location>
</feature>
<gene>
    <name evidence="2" type="ORF">Tci_589991</name>
</gene>
<evidence type="ECO:0000313" key="2">
    <source>
        <dbReference type="EMBL" id="GFA18019.1"/>
    </source>
</evidence>
<organism evidence="2">
    <name type="scientific">Tanacetum cinerariifolium</name>
    <name type="common">Dalmatian daisy</name>
    <name type="synonym">Chrysanthemum cinerariifolium</name>
    <dbReference type="NCBI Taxonomy" id="118510"/>
    <lineage>
        <taxon>Eukaryota</taxon>
        <taxon>Viridiplantae</taxon>
        <taxon>Streptophyta</taxon>
        <taxon>Embryophyta</taxon>
        <taxon>Tracheophyta</taxon>
        <taxon>Spermatophyta</taxon>
        <taxon>Magnoliopsida</taxon>
        <taxon>eudicotyledons</taxon>
        <taxon>Gunneridae</taxon>
        <taxon>Pentapetalae</taxon>
        <taxon>asterids</taxon>
        <taxon>campanulids</taxon>
        <taxon>Asterales</taxon>
        <taxon>Asteraceae</taxon>
        <taxon>Asteroideae</taxon>
        <taxon>Anthemideae</taxon>
        <taxon>Anthemidinae</taxon>
        <taxon>Tanacetum</taxon>
    </lineage>
</organism>
<sequence>MNPIATQQDALDNTLVPFEKRLKIKRCNARIAFTKPQKEETYQFWNTIKKIGKSDAYDFKLDKKKCRVDTEMNVDYVALLWEDFMYQTDNREISLARKEHMPYPGFTKVIIAHFISKDNTISMRNRINLHTSRDDTLKLSKSYKTCLDYATRKIPPKKARKFKKPASPKLKTVPASPKEPTQKDTSDKPVSKKKAPAKTGRGKGIKLLSNAALLEEAQMKKALKKSKLQTHNLQVSSSSEGANFESEVPDEPTGNTKDTNESYDDHDENDNYDEDDNDDDNGNDDDDGIDDDNDYEEEEQDEEYVFSPEKDKSDDEEKMFEEEDDDVAKELYGDLNITQRLRDTNLTNAQQGGEDKLNASHESGFVQEEEDAHVTLTTVHAKIEGPMQISFVSSNFTSKLLNLDDPSLDINSLMNTSTIPPPPPPVNPSSHPTIIPQQQTPNFTSTTYPTMTLPKIPNFASLF</sequence>
<protein>
    <submittedName>
        <fullName evidence="2">Uncharacterized protein</fullName>
    </submittedName>
</protein>
<feature type="compositionally biased region" description="Basic residues" evidence="1">
    <location>
        <begin position="157"/>
        <end position="166"/>
    </location>
</feature>
<comment type="caution">
    <text evidence="2">The sequence shown here is derived from an EMBL/GenBank/DDBJ whole genome shotgun (WGS) entry which is preliminary data.</text>
</comment>
<feature type="region of interest" description="Disordered" evidence="1">
    <location>
        <begin position="157"/>
        <end position="203"/>
    </location>
</feature>
<reference evidence="2" key="1">
    <citation type="journal article" date="2019" name="Sci. Rep.">
        <title>Draft genome of Tanacetum cinerariifolium, the natural source of mosquito coil.</title>
        <authorList>
            <person name="Yamashiro T."/>
            <person name="Shiraishi A."/>
            <person name="Satake H."/>
            <person name="Nakayama K."/>
        </authorList>
    </citation>
    <scope>NUCLEOTIDE SEQUENCE</scope>
</reference>
<feature type="compositionally biased region" description="Basic residues" evidence="1">
    <location>
        <begin position="191"/>
        <end position="203"/>
    </location>
</feature>
<feature type="compositionally biased region" description="Acidic residues" evidence="1">
    <location>
        <begin position="261"/>
        <end position="304"/>
    </location>
</feature>
<name>A0A699J945_TANCI</name>